<dbReference type="GO" id="GO:0006744">
    <property type="term" value="P:ubiquinone biosynthetic process"/>
    <property type="evidence" value="ECO:0007669"/>
    <property type="project" value="TreeGrafter"/>
</dbReference>
<gene>
    <name evidence="1" type="ORF">V5799_021814</name>
</gene>
<dbReference type="PANTHER" id="PTHR12001:SF55">
    <property type="entry name" value="ALL TRANS-POLYPRENYL-DIPHOSPHATE SYNTHASE PDSS2"/>
    <property type="match status" value="1"/>
</dbReference>
<dbReference type="Proteomes" id="UP001321473">
    <property type="component" value="Unassembled WGS sequence"/>
</dbReference>
<comment type="caution">
    <text evidence="1">The sequence shown here is derived from an EMBL/GenBank/DDBJ whole genome shotgun (WGS) entry which is preliminary data.</text>
</comment>
<proteinExistence type="predicted"/>
<evidence type="ECO:0000313" key="1">
    <source>
        <dbReference type="EMBL" id="KAK8788409.1"/>
    </source>
</evidence>
<keyword evidence="2" id="KW-1185">Reference proteome</keyword>
<dbReference type="SUPFAM" id="SSF48576">
    <property type="entry name" value="Terpenoid synthases"/>
    <property type="match status" value="1"/>
</dbReference>
<dbReference type="GO" id="GO:1990234">
    <property type="term" value="C:transferase complex"/>
    <property type="evidence" value="ECO:0007669"/>
    <property type="project" value="TreeGrafter"/>
</dbReference>
<dbReference type="GO" id="GO:0005739">
    <property type="term" value="C:mitochondrion"/>
    <property type="evidence" value="ECO:0007669"/>
    <property type="project" value="TreeGrafter"/>
</dbReference>
<dbReference type="InterPro" id="IPR008949">
    <property type="entry name" value="Isoprenoid_synthase_dom_sf"/>
</dbReference>
<evidence type="ECO:0000313" key="2">
    <source>
        <dbReference type="Proteomes" id="UP001321473"/>
    </source>
</evidence>
<protein>
    <submittedName>
        <fullName evidence="1">Uncharacterized protein</fullName>
    </submittedName>
</protein>
<reference evidence="1 2" key="1">
    <citation type="journal article" date="2023" name="Arcadia Sci">
        <title>De novo assembly of a long-read Amblyomma americanum tick genome.</title>
        <authorList>
            <person name="Chou S."/>
            <person name="Poskanzer K.E."/>
            <person name="Rollins M."/>
            <person name="Thuy-Boun P.S."/>
        </authorList>
    </citation>
    <scope>NUCLEOTIDE SEQUENCE [LARGE SCALE GENOMIC DNA]</scope>
    <source>
        <strain evidence="1">F_SG_1</strain>
        <tissue evidence="1">Salivary glands</tissue>
    </source>
</reference>
<dbReference type="PANTHER" id="PTHR12001">
    <property type="entry name" value="GERANYLGERANYL PYROPHOSPHATE SYNTHASE"/>
    <property type="match status" value="1"/>
</dbReference>
<dbReference type="AlphaFoldDB" id="A0AAQ4FMD0"/>
<name>A0AAQ4FMD0_AMBAM</name>
<sequence>MAHSPPLLLAFRNKTAHFVKTRPTLVKTVSQNCRRHVDRFAEAIAKADALLGRTGDPVLEDLLATFAPGDTERLTLETAVRSSPISRILLARKQSSYREVGTLAHLFTRIRKKGAPKSDAAELARTNQRRLVSIAQMQQMAQDVHDTVVTTVAGDIEAVTAANKLAVLLGNALFALAVKTVTDMRDSRLLPLYLLSLERFSSSFFDQEDGRSSLQWLSPREQWCRHQARTTEPLANAFECSLLLAGGAAEECAAARRCGTDLALAMQIRREQRYVAGEVSSVIRELADGVLAYAADCEMSDDLAAFQDIAASLKDT</sequence>
<dbReference type="Gene3D" id="1.10.600.10">
    <property type="entry name" value="Farnesyl Diphosphate Synthase"/>
    <property type="match status" value="1"/>
</dbReference>
<organism evidence="1 2">
    <name type="scientific">Amblyomma americanum</name>
    <name type="common">Lone star tick</name>
    <dbReference type="NCBI Taxonomy" id="6943"/>
    <lineage>
        <taxon>Eukaryota</taxon>
        <taxon>Metazoa</taxon>
        <taxon>Ecdysozoa</taxon>
        <taxon>Arthropoda</taxon>
        <taxon>Chelicerata</taxon>
        <taxon>Arachnida</taxon>
        <taxon>Acari</taxon>
        <taxon>Parasitiformes</taxon>
        <taxon>Ixodida</taxon>
        <taxon>Ixodoidea</taxon>
        <taxon>Ixodidae</taxon>
        <taxon>Amblyomminae</taxon>
        <taxon>Amblyomma</taxon>
    </lineage>
</organism>
<dbReference type="GO" id="GO:0008299">
    <property type="term" value="P:isoprenoid biosynthetic process"/>
    <property type="evidence" value="ECO:0007669"/>
    <property type="project" value="TreeGrafter"/>
</dbReference>
<accession>A0AAQ4FMD0</accession>
<dbReference type="EMBL" id="JARKHS020000825">
    <property type="protein sequence ID" value="KAK8788409.1"/>
    <property type="molecule type" value="Genomic_DNA"/>
</dbReference>
<dbReference type="GO" id="GO:0004659">
    <property type="term" value="F:prenyltransferase activity"/>
    <property type="evidence" value="ECO:0007669"/>
    <property type="project" value="TreeGrafter"/>
</dbReference>